<proteinExistence type="predicted"/>
<comment type="caution">
    <text evidence="1">The sequence shown here is derived from an EMBL/GenBank/DDBJ whole genome shotgun (WGS) entry which is preliminary data.</text>
</comment>
<sequence length="129" mass="13872">MAAGMALWDDERPPFVPVPVVPTLDACDEPGGLTGGILAWGDCWSHVMIILSRPLLATSIAALGRGQSSPKLNSLGAHRINTDTVFTKQESERPNAKRTLAQTALRGFHRDAVSPRPNMDVPFGLRCPS</sequence>
<organism evidence="1 2">
    <name type="scientific">Durusdinium trenchii</name>
    <dbReference type="NCBI Taxonomy" id="1381693"/>
    <lineage>
        <taxon>Eukaryota</taxon>
        <taxon>Sar</taxon>
        <taxon>Alveolata</taxon>
        <taxon>Dinophyceae</taxon>
        <taxon>Suessiales</taxon>
        <taxon>Symbiodiniaceae</taxon>
        <taxon>Durusdinium</taxon>
    </lineage>
</organism>
<keyword evidence="2" id="KW-1185">Reference proteome</keyword>
<protein>
    <submittedName>
        <fullName evidence="1">Uncharacterized protein</fullName>
    </submittedName>
</protein>
<name>A0ABP0S0D8_9DINO</name>
<dbReference type="Proteomes" id="UP001642484">
    <property type="component" value="Unassembled WGS sequence"/>
</dbReference>
<gene>
    <name evidence="1" type="ORF">CCMP2556_LOCUS49479</name>
</gene>
<dbReference type="EMBL" id="CAXAMN010026805">
    <property type="protein sequence ID" value="CAK9105801.1"/>
    <property type="molecule type" value="Genomic_DNA"/>
</dbReference>
<reference evidence="1 2" key="1">
    <citation type="submission" date="2024-02" db="EMBL/GenBank/DDBJ databases">
        <authorList>
            <person name="Chen Y."/>
            <person name="Shah S."/>
            <person name="Dougan E. K."/>
            <person name="Thang M."/>
            <person name="Chan C."/>
        </authorList>
    </citation>
    <scope>NUCLEOTIDE SEQUENCE [LARGE SCALE GENOMIC DNA]</scope>
</reference>
<accession>A0ABP0S0D8</accession>
<evidence type="ECO:0000313" key="2">
    <source>
        <dbReference type="Proteomes" id="UP001642484"/>
    </source>
</evidence>
<evidence type="ECO:0000313" key="1">
    <source>
        <dbReference type="EMBL" id="CAK9105801.1"/>
    </source>
</evidence>